<protein>
    <submittedName>
        <fullName evidence="2">Uncharacterized protein</fullName>
    </submittedName>
</protein>
<evidence type="ECO:0000313" key="3">
    <source>
        <dbReference type="Proteomes" id="UP000681967"/>
    </source>
</evidence>
<accession>A0A8S3B3M6</accession>
<reference evidence="2" key="1">
    <citation type="submission" date="2021-02" db="EMBL/GenBank/DDBJ databases">
        <authorList>
            <person name="Nowell W R."/>
        </authorList>
    </citation>
    <scope>NUCLEOTIDE SEQUENCE</scope>
</reference>
<feature type="non-terminal residue" evidence="2">
    <location>
        <position position="1"/>
    </location>
</feature>
<proteinExistence type="predicted"/>
<gene>
    <name evidence="2" type="ORF">BYL167_LOCUS45669</name>
</gene>
<sequence length="40" mass="4309">SQQLQQQGATAISTSPSSRINDRFKSKVATDKDSSSLIIN</sequence>
<feature type="non-terminal residue" evidence="2">
    <location>
        <position position="40"/>
    </location>
</feature>
<dbReference type="EMBL" id="CAJOBH010127343">
    <property type="protein sequence ID" value="CAF4740530.1"/>
    <property type="molecule type" value="Genomic_DNA"/>
</dbReference>
<dbReference type="Proteomes" id="UP000681967">
    <property type="component" value="Unassembled WGS sequence"/>
</dbReference>
<feature type="region of interest" description="Disordered" evidence="1">
    <location>
        <begin position="1"/>
        <end position="40"/>
    </location>
</feature>
<name>A0A8S3B3M6_9BILA</name>
<organism evidence="2 3">
    <name type="scientific">Rotaria magnacalcarata</name>
    <dbReference type="NCBI Taxonomy" id="392030"/>
    <lineage>
        <taxon>Eukaryota</taxon>
        <taxon>Metazoa</taxon>
        <taxon>Spiralia</taxon>
        <taxon>Gnathifera</taxon>
        <taxon>Rotifera</taxon>
        <taxon>Eurotatoria</taxon>
        <taxon>Bdelloidea</taxon>
        <taxon>Philodinida</taxon>
        <taxon>Philodinidae</taxon>
        <taxon>Rotaria</taxon>
    </lineage>
</organism>
<evidence type="ECO:0000256" key="1">
    <source>
        <dbReference type="SAM" id="MobiDB-lite"/>
    </source>
</evidence>
<comment type="caution">
    <text evidence="2">The sequence shown here is derived from an EMBL/GenBank/DDBJ whole genome shotgun (WGS) entry which is preliminary data.</text>
</comment>
<feature type="compositionally biased region" description="Basic and acidic residues" evidence="1">
    <location>
        <begin position="20"/>
        <end position="34"/>
    </location>
</feature>
<dbReference type="AlphaFoldDB" id="A0A8S3B3M6"/>
<evidence type="ECO:0000313" key="2">
    <source>
        <dbReference type="EMBL" id="CAF4740530.1"/>
    </source>
</evidence>
<feature type="compositionally biased region" description="Polar residues" evidence="1">
    <location>
        <begin position="1"/>
        <end position="19"/>
    </location>
</feature>